<keyword evidence="5" id="KW-0732">Signal</keyword>
<keyword evidence="4" id="KW-0186">Copper</keyword>
<dbReference type="PANTHER" id="PTHR11709">
    <property type="entry name" value="MULTI-COPPER OXIDASE"/>
    <property type="match status" value="1"/>
</dbReference>
<evidence type="ECO:0000313" key="11">
    <source>
        <dbReference type="Proteomes" id="UP000572817"/>
    </source>
</evidence>
<feature type="domain" description="Plastocyanin-like" evidence="7">
    <location>
        <begin position="478"/>
        <end position="608"/>
    </location>
</feature>
<sequence>MGFFNTCWELVLHLPFFSPLDGVGFERDGSQLPLSSDPSGGVIIHPEHASPGFTCSYPSLEGWESCNSPDDRSCWLKDSRANQPYFSQYDIHTDYETVWPQGVTREYWINLKDAVLFPDGYSKPYGKVINDTYPGPLIEACWGDEVVVHVTNYLQTNGTTIHWHGVRQQSSNEMDGVNGITQCPIAYGDTFTYRFRVTQYGTTWYHSHYSLQYPDGVAGPLVFHGPTAADWDEEWETPLMITDWGHDSAFAVFSQELLASDPANRNVTPPVGDSILLNGHGHYNCSLSNDASRCAPGFGSYYTQTFQKGKRYLIRLINSSAGAAFIFSIDGHKMKVISTDLVPIEPYETNAVLLNIGQRYNIIVEANAEPGDYWMRTEIPGGPGGCGRVVDRAGNVTGILRYDSHSTALPTSSKNDYPSDCHDEPQELLHPILPWTVDPHPQNDVHNNTYEAGISEVQFHKAFRWDLTDTPMWLDFGNPTILNLQNTSWNPEYAVIDYNYDRGFVYLVITANLSRLGDNKREIPAGHPIHLHGHDFAVLAQSNSTYNESSDPLEFNLANPPRRDVVFLPSDGFVALAFKPDNPGVWLVHCHIAWHASSGLALQILERQPDILESIGTLEATNKTCDGWHAYERAHPIEKDDSGI</sequence>
<dbReference type="FunFam" id="2.60.40.420:FF:000045">
    <property type="entry name" value="Laccase 2"/>
    <property type="match status" value="1"/>
</dbReference>
<evidence type="ECO:0000256" key="5">
    <source>
        <dbReference type="SAM" id="SignalP"/>
    </source>
</evidence>
<dbReference type="AlphaFoldDB" id="A0A8H4J3E7"/>
<evidence type="ECO:0000259" key="8">
    <source>
        <dbReference type="Pfam" id="PF07732"/>
    </source>
</evidence>
<dbReference type="SUPFAM" id="SSF49503">
    <property type="entry name" value="Cupredoxins"/>
    <property type="match status" value="3"/>
</dbReference>
<dbReference type="GO" id="GO:0016491">
    <property type="term" value="F:oxidoreductase activity"/>
    <property type="evidence" value="ECO:0007669"/>
    <property type="project" value="UniProtKB-KW"/>
</dbReference>
<dbReference type="Proteomes" id="UP000572817">
    <property type="component" value="Unassembled WGS sequence"/>
</dbReference>
<evidence type="ECO:0000259" key="6">
    <source>
        <dbReference type="Pfam" id="PF00394"/>
    </source>
</evidence>
<dbReference type="Gene3D" id="2.60.40.420">
    <property type="entry name" value="Cupredoxins - blue copper proteins"/>
    <property type="match status" value="3"/>
</dbReference>
<dbReference type="InterPro" id="IPR011707">
    <property type="entry name" value="Cu-oxidase-like_N"/>
</dbReference>
<dbReference type="Pfam" id="PF07731">
    <property type="entry name" value="Cu-oxidase_2"/>
    <property type="match status" value="1"/>
</dbReference>
<keyword evidence="2" id="KW-0479">Metal-binding</keyword>
<comment type="similarity">
    <text evidence="1">Belongs to the multicopper oxidase family.</text>
</comment>
<dbReference type="InterPro" id="IPR001117">
    <property type="entry name" value="Cu-oxidase_2nd"/>
</dbReference>
<evidence type="ECO:0000256" key="3">
    <source>
        <dbReference type="ARBA" id="ARBA00023002"/>
    </source>
</evidence>
<evidence type="ECO:0000313" key="10">
    <source>
        <dbReference type="EMBL" id="KAF4312486.1"/>
    </source>
</evidence>
<dbReference type="EMBL" id="WWBZ02000002">
    <property type="protein sequence ID" value="KAF4312486.1"/>
    <property type="molecule type" value="Genomic_DNA"/>
</dbReference>
<proteinExistence type="inferred from homology"/>
<keyword evidence="3" id="KW-0560">Oxidoreductase</keyword>
<dbReference type="FunFam" id="2.60.40.420:FF:000021">
    <property type="entry name" value="Extracellular dihydrogeodin oxidase/laccase"/>
    <property type="match status" value="1"/>
</dbReference>
<dbReference type="SMR" id="A0A8H4J3E7"/>
<dbReference type="InterPro" id="IPR045087">
    <property type="entry name" value="Cu-oxidase_fam"/>
</dbReference>
<keyword evidence="11" id="KW-1185">Reference proteome</keyword>
<dbReference type="InterPro" id="IPR008972">
    <property type="entry name" value="Cupredoxin"/>
</dbReference>
<feature type="domain" description="Plastocyanin-like" evidence="6">
    <location>
        <begin position="237"/>
        <end position="404"/>
    </location>
</feature>
<evidence type="ECO:0000313" key="9">
    <source>
        <dbReference type="EMBL" id="KAF4307365.1"/>
    </source>
</evidence>
<reference evidence="10 11" key="1">
    <citation type="submission" date="2020-04" db="EMBL/GenBank/DDBJ databases">
        <title>Genome Assembly and Annotation of Botryosphaeria dothidea sdau 11-99, a Latent Pathogen of Apple Fruit Ring Rot in China.</title>
        <authorList>
            <person name="Yu C."/>
            <person name="Diao Y."/>
            <person name="Lu Q."/>
            <person name="Zhao J."/>
            <person name="Cui S."/>
            <person name="Peng C."/>
            <person name="He B."/>
            <person name="Liu H."/>
        </authorList>
    </citation>
    <scope>NUCLEOTIDE SEQUENCE [LARGE SCALE GENOMIC DNA]</scope>
    <source>
        <strain evidence="10">Sdau11-99</strain>
        <strain evidence="11">sdau11-99</strain>
    </source>
</reference>
<dbReference type="EMBL" id="WWBZ02000028">
    <property type="protein sequence ID" value="KAF4307365.1"/>
    <property type="molecule type" value="Genomic_DNA"/>
</dbReference>
<gene>
    <name evidence="10" type="ORF">GTA08_BOTSDO11748</name>
    <name evidence="9" type="ORF">GTA08_BOTSDO14120</name>
</gene>
<dbReference type="InterPro" id="IPR033138">
    <property type="entry name" value="Cu_oxidase_CS"/>
</dbReference>
<comment type="caution">
    <text evidence="10">The sequence shown here is derived from an EMBL/GenBank/DDBJ whole genome shotgun (WGS) entry which is preliminary data.</text>
</comment>
<dbReference type="Pfam" id="PF00394">
    <property type="entry name" value="Cu-oxidase"/>
    <property type="match status" value="1"/>
</dbReference>
<dbReference type="InterPro" id="IPR011706">
    <property type="entry name" value="Cu-oxidase_C"/>
</dbReference>
<protein>
    <submittedName>
        <fullName evidence="10">Multicopper oxidase type 1</fullName>
    </submittedName>
</protein>
<feature type="chain" id="PRO_5036266351" evidence="5">
    <location>
        <begin position="23"/>
        <end position="644"/>
    </location>
</feature>
<evidence type="ECO:0000256" key="4">
    <source>
        <dbReference type="ARBA" id="ARBA00023008"/>
    </source>
</evidence>
<dbReference type="InterPro" id="IPR002355">
    <property type="entry name" value="Cu_oxidase_Cu_BS"/>
</dbReference>
<dbReference type="PROSITE" id="PS00080">
    <property type="entry name" value="MULTICOPPER_OXIDASE2"/>
    <property type="match status" value="1"/>
</dbReference>
<dbReference type="PROSITE" id="PS00079">
    <property type="entry name" value="MULTICOPPER_OXIDASE1"/>
    <property type="match status" value="1"/>
</dbReference>
<dbReference type="CDD" id="cd13854">
    <property type="entry name" value="CuRO_1_MaLCC_like"/>
    <property type="match status" value="1"/>
</dbReference>
<feature type="domain" description="Plastocyanin-like" evidence="8">
    <location>
        <begin position="119"/>
        <end position="226"/>
    </location>
</feature>
<evidence type="ECO:0000259" key="7">
    <source>
        <dbReference type="Pfam" id="PF07731"/>
    </source>
</evidence>
<name>A0A8H4J3E7_9PEZI</name>
<evidence type="ECO:0000256" key="2">
    <source>
        <dbReference type="ARBA" id="ARBA00022723"/>
    </source>
</evidence>
<accession>A0A8H4J3E7</accession>
<evidence type="ECO:0000256" key="1">
    <source>
        <dbReference type="ARBA" id="ARBA00010609"/>
    </source>
</evidence>
<dbReference type="CDD" id="cd13880">
    <property type="entry name" value="CuRO_2_MaLCC_like"/>
    <property type="match status" value="1"/>
</dbReference>
<dbReference type="OrthoDB" id="2121828at2759"/>
<dbReference type="CDD" id="cd13901">
    <property type="entry name" value="CuRO_3_MaLCC_like"/>
    <property type="match status" value="1"/>
</dbReference>
<feature type="signal peptide" evidence="5">
    <location>
        <begin position="1"/>
        <end position="22"/>
    </location>
</feature>
<dbReference type="GO" id="GO:0005507">
    <property type="term" value="F:copper ion binding"/>
    <property type="evidence" value="ECO:0007669"/>
    <property type="project" value="InterPro"/>
</dbReference>
<dbReference type="Pfam" id="PF07732">
    <property type="entry name" value="Cu-oxidase_3"/>
    <property type="match status" value="1"/>
</dbReference>
<organism evidence="10 11">
    <name type="scientific">Botryosphaeria dothidea</name>
    <dbReference type="NCBI Taxonomy" id="55169"/>
    <lineage>
        <taxon>Eukaryota</taxon>
        <taxon>Fungi</taxon>
        <taxon>Dikarya</taxon>
        <taxon>Ascomycota</taxon>
        <taxon>Pezizomycotina</taxon>
        <taxon>Dothideomycetes</taxon>
        <taxon>Dothideomycetes incertae sedis</taxon>
        <taxon>Botryosphaeriales</taxon>
        <taxon>Botryosphaeriaceae</taxon>
        <taxon>Botryosphaeria</taxon>
    </lineage>
</organism>
<dbReference type="PANTHER" id="PTHR11709:SF71">
    <property type="entry name" value="OXIDOREDUCTASE TPCJ"/>
    <property type="match status" value="1"/>
</dbReference>